<evidence type="ECO:0000259" key="1">
    <source>
        <dbReference type="PROSITE" id="PS51819"/>
    </source>
</evidence>
<dbReference type="Gene3D" id="3.10.180.10">
    <property type="entry name" value="2,3-Dihydroxybiphenyl 1,2-Dioxygenase, domain 1"/>
    <property type="match status" value="1"/>
</dbReference>
<dbReference type="InterPro" id="IPR004360">
    <property type="entry name" value="Glyas_Fos-R_dOase_dom"/>
</dbReference>
<dbReference type="GO" id="GO:0051213">
    <property type="term" value="F:dioxygenase activity"/>
    <property type="evidence" value="ECO:0007669"/>
    <property type="project" value="UniProtKB-KW"/>
</dbReference>
<reference evidence="3" key="1">
    <citation type="submission" date="2016-10" db="EMBL/GenBank/DDBJ databases">
        <authorList>
            <person name="Varghese N."/>
            <person name="Submissions S."/>
        </authorList>
    </citation>
    <scope>NUCLEOTIDE SEQUENCE [LARGE SCALE GENOMIC DNA]</scope>
    <source>
        <strain evidence="3">CGMCC 4.3530</strain>
    </source>
</reference>
<gene>
    <name evidence="2" type="ORF">SAMN05216215_100644</name>
</gene>
<evidence type="ECO:0000313" key="3">
    <source>
        <dbReference type="Proteomes" id="UP000199529"/>
    </source>
</evidence>
<dbReference type="PROSITE" id="PS51819">
    <property type="entry name" value="VOC"/>
    <property type="match status" value="1"/>
</dbReference>
<evidence type="ECO:0000313" key="2">
    <source>
        <dbReference type="EMBL" id="SDW90775.1"/>
    </source>
</evidence>
<dbReference type="PANTHER" id="PTHR36437:SF2">
    <property type="entry name" value="GLYOXALASE_BLEOMYCIN RESISTANCE PROTEIN_DIOXYGENASE"/>
    <property type="match status" value="1"/>
</dbReference>
<dbReference type="STRING" id="418495.SAMN05216215_100644"/>
<dbReference type="InterPro" id="IPR029068">
    <property type="entry name" value="Glyas_Bleomycin-R_OHBP_Dase"/>
</dbReference>
<name>A0A1H2XD70_9PSEU</name>
<feature type="domain" description="VOC" evidence="1">
    <location>
        <begin position="23"/>
        <end position="138"/>
    </location>
</feature>
<dbReference type="AlphaFoldDB" id="A0A1H2XD70"/>
<dbReference type="InterPro" id="IPR037523">
    <property type="entry name" value="VOC_core"/>
</dbReference>
<sequence>MVPAASGARTVGGTYRVDMRISRLQFVSVPVADHVKAREFYVDVLGFELVVDIAGPHGQFVMVAPPGAQTGVVLVDFSVEGREFGGPVHLQFHTDDLDADVAELRAAGVEAGNPQEMQWGRMTTFTDVDGNPISLLQPSAMGNRPG</sequence>
<protein>
    <submittedName>
        <fullName evidence="2">Catechol 2,3-dioxygenase</fullName>
    </submittedName>
</protein>
<accession>A0A1H2XD70</accession>
<proteinExistence type="predicted"/>
<keyword evidence="2" id="KW-0560">Oxidoreductase</keyword>
<keyword evidence="3" id="KW-1185">Reference proteome</keyword>
<dbReference type="SUPFAM" id="SSF54593">
    <property type="entry name" value="Glyoxalase/Bleomycin resistance protein/Dihydroxybiphenyl dioxygenase"/>
    <property type="match status" value="1"/>
</dbReference>
<organism evidence="2 3">
    <name type="scientific">Saccharopolyspora shandongensis</name>
    <dbReference type="NCBI Taxonomy" id="418495"/>
    <lineage>
        <taxon>Bacteria</taxon>
        <taxon>Bacillati</taxon>
        <taxon>Actinomycetota</taxon>
        <taxon>Actinomycetes</taxon>
        <taxon>Pseudonocardiales</taxon>
        <taxon>Pseudonocardiaceae</taxon>
        <taxon>Saccharopolyspora</taxon>
    </lineage>
</organism>
<dbReference type="Proteomes" id="UP000199529">
    <property type="component" value="Unassembled WGS sequence"/>
</dbReference>
<dbReference type="EMBL" id="FNOK01000006">
    <property type="protein sequence ID" value="SDW90775.1"/>
    <property type="molecule type" value="Genomic_DNA"/>
</dbReference>
<dbReference type="PANTHER" id="PTHR36437">
    <property type="entry name" value="GLYOXALASE/BLEOMYCIN RESISTANCE PROTEIN/DIOXYGENASE"/>
    <property type="match status" value="1"/>
</dbReference>
<keyword evidence="2" id="KW-0223">Dioxygenase</keyword>
<dbReference type="Pfam" id="PF00903">
    <property type="entry name" value="Glyoxalase"/>
    <property type="match status" value="1"/>
</dbReference>